<reference evidence="2" key="1">
    <citation type="submission" date="2025-08" db="UniProtKB">
        <authorList>
            <consortium name="RefSeq"/>
        </authorList>
    </citation>
    <scope>IDENTIFICATION</scope>
</reference>
<dbReference type="GeneID" id="108503768"/>
<dbReference type="RefSeq" id="XP_017683561.1">
    <property type="nucleotide sequence ID" value="XM_017828072.1"/>
</dbReference>
<dbReference type="AlphaFoldDB" id="A0A6J0IBZ4"/>
<name>A0A6J0IBZ4_9PASS</name>
<evidence type="ECO:0000313" key="2">
    <source>
        <dbReference type="RefSeq" id="XP_017683561.1"/>
    </source>
</evidence>
<proteinExistence type="predicted"/>
<dbReference type="Proteomes" id="UP000504624">
    <property type="component" value="Unplaced"/>
</dbReference>
<keyword evidence="1" id="KW-1185">Reference proteome</keyword>
<evidence type="ECO:0000313" key="1">
    <source>
        <dbReference type="Proteomes" id="UP000504624"/>
    </source>
</evidence>
<protein>
    <submittedName>
        <fullName evidence="2">Uncharacterized protein LOC108503768</fullName>
    </submittedName>
</protein>
<sequence length="205" mass="22347">MTGVPSQLSTELLQHSQRWENAQKTKLEATLPPQALISVIPISVSEEGLAMEAGGITWGMCSRVFVCLTGVLTDSAAVTVGMAWEKVQIHDTHLVRRRRVAALDFPTSHAQGCGETFGSSSILSQAHSWLSLGKVPAYLLRCWLDLKALLLGSCTKGRRDGSQQSEFDLISHVEMQPRDAVAMLWELLYPCTSCADPHNQGCADP</sequence>
<gene>
    <name evidence="2" type="primary">LOC108503768</name>
</gene>
<accession>A0A6J0IBZ4</accession>
<organism evidence="1 2">
    <name type="scientific">Lepidothrix coronata</name>
    <name type="common">blue-crowned manakin</name>
    <dbReference type="NCBI Taxonomy" id="321398"/>
    <lineage>
        <taxon>Eukaryota</taxon>
        <taxon>Metazoa</taxon>
        <taxon>Chordata</taxon>
        <taxon>Craniata</taxon>
        <taxon>Vertebrata</taxon>
        <taxon>Euteleostomi</taxon>
        <taxon>Archelosauria</taxon>
        <taxon>Archosauria</taxon>
        <taxon>Dinosauria</taxon>
        <taxon>Saurischia</taxon>
        <taxon>Theropoda</taxon>
        <taxon>Coelurosauria</taxon>
        <taxon>Aves</taxon>
        <taxon>Neognathae</taxon>
        <taxon>Neoaves</taxon>
        <taxon>Telluraves</taxon>
        <taxon>Australaves</taxon>
        <taxon>Passeriformes</taxon>
        <taxon>Pipridae</taxon>
        <taxon>Lepidothrix</taxon>
    </lineage>
</organism>